<proteinExistence type="predicted"/>
<dbReference type="Proteomes" id="UP000796880">
    <property type="component" value="Unassembled WGS sequence"/>
</dbReference>
<evidence type="ECO:0000313" key="4">
    <source>
        <dbReference type="Proteomes" id="UP000796880"/>
    </source>
</evidence>
<dbReference type="EMBL" id="VOIH02000006">
    <property type="protein sequence ID" value="KAF3444960.1"/>
    <property type="molecule type" value="Genomic_DNA"/>
</dbReference>
<feature type="region of interest" description="Disordered" evidence="1">
    <location>
        <begin position="39"/>
        <end position="148"/>
    </location>
</feature>
<feature type="compositionally biased region" description="Pro residues" evidence="1">
    <location>
        <begin position="120"/>
        <end position="148"/>
    </location>
</feature>
<feature type="chain" id="PRO_5035457424" description="Protodermal factor 1" evidence="2">
    <location>
        <begin position="34"/>
        <end position="283"/>
    </location>
</feature>
<evidence type="ECO:0000256" key="2">
    <source>
        <dbReference type="SAM" id="SignalP"/>
    </source>
</evidence>
<feature type="compositionally biased region" description="Pro residues" evidence="1">
    <location>
        <begin position="82"/>
        <end position="99"/>
    </location>
</feature>
<organism evidence="3 4">
    <name type="scientific">Rhamnella rubrinervis</name>
    <dbReference type="NCBI Taxonomy" id="2594499"/>
    <lineage>
        <taxon>Eukaryota</taxon>
        <taxon>Viridiplantae</taxon>
        <taxon>Streptophyta</taxon>
        <taxon>Embryophyta</taxon>
        <taxon>Tracheophyta</taxon>
        <taxon>Spermatophyta</taxon>
        <taxon>Magnoliopsida</taxon>
        <taxon>eudicotyledons</taxon>
        <taxon>Gunneridae</taxon>
        <taxon>Pentapetalae</taxon>
        <taxon>rosids</taxon>
        <taxon>fabids</taxon>
        <taxon>Rosales</taxon>
        <taxon>Rhamnaceae</taxon>
        <taxon>rhamnoid group</taxon>
        <taxon>Rhamneae</taxon>
        <taxon>Rhamnella</taxon>
    </lineage>
</organism>
<keyword evidence="4" id="KW-1185">Reference proteome</keyword>
<feature type="signal peptide" evidence="2">
    <location>
        <begin position="1"/>
        <end position="33"/>
    </location>
</feature>
<dbReference type="AlphaFoldDB" id="A0A8K0H3Q7"/>
<name>A0A8K0H3Q7_9ROSA</name>
<dbReference type="OrthoDB" id="696797at2759"/>
<dbReference type="PANTHER" id="PTHR33210">
    <property type="entry name" value="PROTODERMAL FACTOR 1"/>
    <property type="match status" value="1"/>
</dbReference>
<feature type="compositionally biased region" description="Low complexity" evidence="1">
    <location>
        <begin position="58"/>
        <end position="70"/>
    </location>
</feature>
<evidence type="ECO:0008006" key="5">
    <source>
        <dbReference type="Google" id="ProtNLM"/>
    </source>
</evidence>
<evidence type="ECO:0000256" key="1">
    <source>
        <dbReference type="SAM" id="MobiDB-lite"/>
    </source>
</evidence>
<sequence length="283" mass="29981">MEKLTMKTQLPSFFIWTLLAVLLSPNLLFHVQSSTSFEDQKNYYSPDPHSGTPPTGAGTPSHSTPSHGTPSHGGGGSYNPTPSTPSYPTPSDPTPPSTPSTPSGKNCGTPSPHHRGGTPPTTPVVPTPDVPTPDVPTPTPPTPIISNPPPTPITPIGGSPPYVPDPNTPPFTCNYWRNHPGVIWGLVGWWGTLGHAFGVTSVPGFGSNFNLQQALSNSRTDGLGELYREGTASLLNSMVYSQFPFTTKQVRDHFVDALGSNNAAAAQARVFKLANEGRLKSRT</sequence>
<comment type="caution">
    <text evidence="3">The sequence shown here is derived from an EMBL/GenBank/DDBJ whole genome shotgun (WGS) entry which is preliminary data.</text>
</comment>
<gene>
    <name evidence="3" type="ORF">FNV43_RR14653</name>
</gene>
<dbReference type="InterPro" id="IPR039923">
    <property type="entry name" value="Protodermal_1"/>
</dbReference>
<dbReference type="PANTHER" id="PTHR33210:SF18">
    <property type="entry name" value="PROTODERMAL FACTOR 1"/>
    <property type="match status" value="1"/>
</dbReference>
<protein>
    <recommendedName>
        <fullName evidence="5">Protodermal factor 1</fullName>
    </recommendedName>
</protein>
<accession>A0A8K0H3Q7</accession>
<reference evidence="3" key="1">
    <citation type="submission" date="2020-03" db="EMBL/GenBank/DDBJ databases">
        <title>A high-quality chromosome-level genome assembly of a woody plant with both climbing and erect habits, Rhamnella rubrinervis.</title>
        <authorList>
            <person name="Lu Z."/>
            <person name="Yang Y."/>
            <person name="Zhu X."/>
            <person name="Sun Y."/>
        </authorList>
    </citation>
    <scope>NUCLEOTIDE SEQUENCE</scope>
    <source>
        <strain evidence="3">BYM</strain>
        <tissue evidence="3">Leaf</tissue>
    </source>
</reference>
<evidence type="ECO:0000313" key="3">
    <source>
        <dbReference type="EMBL" id="KAF3444960.1"/>
    </source>
</evidence>
<keyword evidence="2" id="KW-0732">Signal</keyword>